<name>A0A5A7PJ35_STRAF</name>
<keyword evidence="1" id="KW-0261">Viral envelope protein</keyword>
<accession>A0A5A7PJ35</accession>
<dbReference type="AlphaFoldDB" id="A0A5A7PJ35"/>
<dbReference type="Proteomes" id="UP000325081">
    <property type="component" value="Unassembled WGS sequence"/>
</dbReference>
<comment type="caution">
    <text evidence="1">The sequence shown here is derived from an EMBL/GenBank/DDBJ whole genome shotgun (WGS) entry which is preliminary data.</text>
</comment>
<evidence type="ECO:0000313" key="1">
    <source>
        <dbReference type="EMBL" id="GER32895.1"/>
    </source>
</evidence>
<sequence>PLPCNILHWQQHQPLMRQQSEARASPPGLSMRRMTALYTFDSEKNLTVHCKKITPGEYFLLCLKLPFPCGMIAAPMRIFSMNCSAIIPELDILSGLRTRLISPEALIMAIQPPLPVNPRVHFLTRQYL</sequence>
<keyword evidence="1" id="KW-0946">Virion</keyword>
<evidence type="ECO:0000313" key="2">
    <source>
        <dbReference type="Proteomes" id="UP000325081"/>
    </source>
</evidence>
<keyword evidence="2" id="KW-1185">Reference proteome</keyword>
<gene>
    <name evidence="1" type="ORF">STAS_08997</name>
</gene>
<proteinExistence type="predicted"/>
<feature type="non-terminal residue" evidence="1">
    <location>
        <position position="1"/>
    </location>
</feature>
<organism evidence="1 2">
    <name type="scientific">Striga asiatica</name>
    <name type="common">Asiatic witchweed</name>
    <name type="synonym">Buchnera asiatica</name>
    <dbReference type="NCBI Taxonomy" id="4170"/>
    <lineage>
        <taxon>Eukaryota</taxon>
        <taxon>Viridiplantae</taxon>
        <taxon>Streptophyta</taxon>
        <taxon>Embryophyta</taxon>
        <taxon>Tracheophyta</taxon>
        <taxon>Spermatophyta</taxon>
        <taxon>Magnoliopsida</taxon>
        <taxon>eudicotyledons</taxon>
        <taxon>Gunneridae</taxon>
        <taxon>Pentapetalae</taxon>
        <taxon>asterids</taxon>
        <taxon>lamiids</taxon>
        <taxon>Lamiales</taxon>
        <taxon>Orobanchaceae</taxon>
        <taxon>Buchnereae</taxon>
        <taxon>Striga</taxon>
    </lineage>
</organism>
<reference evidence="2" key="1">
    <citation type="journal article" date="2019" name="Curr. Biol.">
        <title>Genome Sequence of Striga asiatica Provides Insight into the Evolution of Plant Parasitism.</title>
        <authorList>
            <person name="Yoshida S."/>
            <person name="Kim S."/>
            <person name="Wafula E.K."/>
            <person name="Tanskanen J."/>
            <person name="Kim Y.M."/>
            <person name="Honaas L."/>
            <person name="Yang Z."/>
            <person name="Spallek T."/>
            <person name="Conn C.E."/>
            <person name="Ichihashi Y."/>
            <person name="Cheong K."/>
            <person name="Cui S."/>
            <person name="Der J.P."/>
            <person name="Gundlach H."/>
            <person name="Jiao Y."/>
            <person name="Hori C."/>
            <person name="Ishida J.K."/>
            <person name="Kasahara H."/>
            <person name="Kiba T."/>
            <person name="Kim M.S."/>
            <person name="Koo N."/>
            <person name="Laohavisit A."/>
            <person name="Lee Y.H."/>
            <person name="Lumba S."/>
            <person name="McCourt P."/>
            <person name="Mortimer J.C."/>
            <person name="Mutuku J.M."/>
            <person name="Nomura T."/>
            <person name="Sasaki-Sekimoto Y."/>
            <person name="Seto Y."/>
            <person name="Wang Y."/>
            <person name="Wakatake T."/>
            <person name="Sakakibara H."/>
            <person name="Demura T."/>
            <person name="Yamaguchi S."/>
            <person name="Yoneyama K."/>
            <person name="Manabe R.I."/>
            <person name="Nelson D.C."/>
            <person name="Schulman A.H."/>
            <person name="Timko M.P."/>
            <person name="dePamphilis C.W."/>
            <person name="Choi D."/>
            <person name="Shirasu K."/>
        </authorList>
    </citation>
    <scope>NUCLEOTIDE SEQUENCE [LARGE SCALE GENOMIC DNA]</scope>
    <source>
        <strain evidence="2">cv. UVA1</strain>
    </source>
</reference>
<dbReference type="EMBL" id="BKCP01004639">
    <property type="protein sequence ID" value="GER32895.1"/>
    <property type="molecule type" value="Genomic_DNA"/>
</dbReference>
<feature type="non-terminal residue" evidence="1">
    <location>
        <position position="128"/>
    </location>
</feature>
<protein>
    <submittedName>
        <fullName evidence="1">Envelope glycoprotein H</fullName>
    </submittedName>
</protein>